<dbReference type="Proteomes" id="UP000547674">
    <property type="component" value="Unassembled WGS sequence"/>
</dbReference>
<accession>A0A7Y2EE03</accession>
<reference evidence="3 4" key="1">
    <citation type="submission" date="2020-03" db="EMBL/GenBank/DDBJ databases">
        <title>Metabolic flexibility allows generalist bacteria to become dominant in a frequently disturbed ecosystem.</title>
        <authorList>
            <person name="Chen Y.-J."/>
            <person name="Leung P.M."/>
            <person name="Bay S.K."/>
            <person name="Hugenholtz P."/>
            <person name="Kessler A.J."/>
            <person name="Shelley G."/>
            <person name="Waite D.W."/>
            <person name="Cook P.L."/>
            <person name="Greening C."/>
        </authorList>
    </citation>
    <scope>NUCLEOTIDE SEQUENCE [LARGE SCALE GENOMIC DNA]</scope>
    <source>
        <strain evidence="3">SS_bin_28</strain>
    </source>
</reference>
<dbReference type="InterPro" id="IPR008757">
    <property type="entry name" value="Peptidase_M6-like_domain"/>
</dbReference>
<dbReference type="Pfam" id="PF05547">
    <property type="entry name" value="Peptidase_M6"/>
    <property type="match status" value="1"/>
</dbReference>
<gene>
    <name evidence="3" type="ORF">HKN21_15200</name>
</gene>
<dbReference type="AlphaFoldDB" id="A0A7Y2EE03"/>
<dbReference type="GO" id="GO:0006508">
    <property type="term" value="P:proteolysis"/>
    <property type="evidence" value="ECO:0007669"/>
    <property type="project" value="InterPro"/>
</dbReference>
<dbReference type="PANTHER" id="PTHR41775:SF1">
    <property type="entry name" value="PEPTIDASE M6-LIKE DOMAIN-CONTAINING PROTEIN"/>
    <property type="match status" value="1"/>
</dbReference>
<dbReference type="EMBL" id="JABDJR010000617">
    <property type="protein sequence ID" value="NNF08109.1"/>
    <property type="molecule type" value="Genomic_DNA"/>
</dbReference>
<organism evidence="3 4">
    <name type="scientific">Eiseniibacteriota bacterium</name>
    <dbReference type="NCBI Taxonomy" id="2212470"/>
    <lineage>
        <taxon>Bacteria</taxon>
        <taxon>Candidatus Eiseniibacteriota</taxon>
    </lineage>
</organism>
<keyword evidence="1" id="KW-0732">Signal</keyword>
<dbReference type="InterPro" id="IPR028994">
    <property type="entry name" value="Integrin_alpha_N"/>
</dbReference>
<comment type="caution">
    <text evidence="3">The sequence shown here is derived from an EMBL/GenBank/DDBJ whole genome shotgun (WGS) entry which is preliminary data.</text>
</comment>
<evidence type="ECO:0000313" key="4">
    <source>
        <dbReference type="Proteomes" id="UP000547674"/>
    </source>
</evidence>
<name>A0A7Y2EE03_UNCEI</name>
<evidence type="ECO:0000259" key="2">
    <source>
        <dbReference type="Pfam" id="PF05547"/>
    </source>
</evidence>
<feature type="domain" description="Peptidase M6-like" evidence="2">
    <location>
        <begin position="277"/>
        <end position="317"/>
    </location>
</feature>
<evidence type="ECO:0000256" key="1">
    <source>
        <dbReference type="ARBA" id="ARBA00022729"/>
    </source>
</evidence>
<dbReference type="PANTHER" id="PTHR41775">
    <property type="entry name" value="SECRETED PROTEIN-RELATED"/>
    <property type="match status" value="1"/>
</dbReference>
<dbReference type="InterPro" id="IPR013517">
    <property type="entry name" value="FG-GAP"/>
</dbReference>
<protein>
    <recommendedName>
        <fullName evidence="2">Peptidase M6-like domain-containing protein</fullName>
    </recommendedName>
</protein>
<dbReference type="Pfam" id="PF13517">
    <property type="entry name" value="FG-GAP_3"/>
    <property type="match status" value="1"/>
</dbReference>
<dbReference type="GO" id="GO:0008233">
    <property type="term" value="F:peptidase activity"/>
    <property type="evidence" value="ECO:0007669"/>
    <property type="project" value="InterPro"/>
</dbReference>
<sequence>MGSRSLLKIVSLGLFLGMGLSLPSGSAAEPLQIRPIRDPSQISEKTRAAMERRQQFPHELFSPGAKRPPLRSREDILSPILGTAQANPDTARLAIIRISFAADVISPDSTTGDGRFDLRTDTGIPVDPPPHNKTYFEAHGAALARYYRSQSYGGLEIVTTVLPEEENGSFELSDMAAYGPWRVEQSAELIARAERFVFESLQAADASGTFNFSDFDYFVIVHAGADFQGDVNRDTPYDIPAFTLTFGEPLELTTGSVDRALVLPESSSQDGLLAALNGVFAHECGHLIGRLPDLYNIFSLDSQVGFWSLMDSGDNIAAIVVDPETNEEFEARGIFPTSFDPWSKLQFFGSAAQPVEVQESYDELLTATQLDPTIPLVSIDPFEYFLVENRALDLDGNGFPFVRQDSTTGVFMGPVADPDNPEGGGDLEWDAVLPGGGVLIWHIDDRIVLPALADRGQVNLGFRRQGVAMEEADGINDFLLFTGILGRPDDLFFEGNNTEFGPNTTPSSASNAGDATGITIRIQGAPDRTMGLQVDRNYAQSGWPVPVTEDTELAHGLLLDLDANGTREFLFGFADVGAKGPGLRAITGLDALGQPVDFDDQAAGINPFATSTSEFSRPLVGASAFRFNPSEKPRPAVATITRNGRVSLFGGEGAGDSGSMNFTYSALGGPVLLEAPAGQSESWIITAGLSELTTVDGQGNVIESEPALLSEFEAPTAGPVVTPEAQVRTNTGLVTVPYVGAVAYGNQLELFTPGSLVEIEEPSRAFTLDEPIVHLLGGYLESEPQPNLVAIGLTQVWVLSPEEGVIKSWALPESLAVGAQPIIADLNQDQRGEIVIPGRAGNVFVYRGNGSLLRGWPLGVGAGSPKNLMAADLDGDADLDLLVLDREGVFHGLTFGAESLPEYPRSLGPFDIVSAWMAPFDEGGMSWVATTSNATLAAMRFPDAVPHPGDWRAPGSEVSGGFFAEFSNAEPTAGADAPNSLLAYPNPARGQDVELRFSLAANETPRFTVFDVSGREIPVEIELRGDPSLGENAAVLRVDDLAPGLYVCRLEKSGANGSSTETTKVAILR</sequence>
<proteinExistence type="predicted"/>
<dbReference type="SUPFAM" id="SSF69318">
    <property type="entry name" value="Integrin alpha N-terminal domain"/>
    <property type="match status" value="1"/>
</dbReference>
<evidence type="ECO:0000313" key="3">
    <source>
        <dbReference type="EMBL" id="NNF08109.1"/>
    </source>
</evidence>